<accession>A0A2J6Q8V6</accession>
<dbReference type="AlphaFoldDB" id="A0A2J6Q8V6"/>
<keyword evidence="3" id="KW-1185">Reference proteome</keyword>
<proteinExistence type="predicted"/>
<organism evidence="2 3">
    <name type="scientific">Hyaloscypha hepaticicola</name>
    <dbReference type="NCBI Taxonomy" id="2082293"/>
    <lineage>
        <taxon>Eukaryota</taxon>
        <taxon>Fungi</taxon>
        <taxon>Dikarya</taxon>
        <taxon>Ascomycota</taxon>
        <taxon>Pezizomycotina</taxon>
        <taxon>Leotiomycetes</taxon>
        <taxon>Helotiales</taxon>
        <taxon>Hyaloscyphaceae</taxon>
        <taxon>Hyaloscypha</taxon>
    </lineage>
</organism>
<dbReference type="Proteomes" id="UP000235672">
    <property type="component" value="Unassembled WGS sequence"/>
</dbReference>
<dbReference type="STRING" id="1745343.A0A2J6Q8V6"/>
<gene>
    <name evidence="2" type="ORF">NA56DRAFT_702479</name>
</gene>
<sequence>MVPEKSAKWVSKSAKHVHKSAKWVAKSAKHVHKSAKWVAKSAKRVHKSAKWVTKSAKRVHKSAKWVVKSMKHVHKSAYWVVNPSQGMNLGELLKRAAVAATNPASVLRIEYLTRTGSRICMPFVTNLFHTPTMAHLIEPCMAKLKHRGSMKEPGEHSTVSHHHSPSPSTFSCKDVFEVDPGPLMSEVGIRLAKLLSGLWLTTRRRS</sequence>
<evidence type="ECO:0000313" key="3">
    <source>
        <dbReference type="Proteomes" id="UP000235672"/>
    </source>
</evidence>
<protein>
    <submittedName>
        <fullName evidence="2">Uncharacterized protein</fullName>
    </submittedName>
</protein>
<feature type="region of interest" description="Disordered" evidence="1">
    <location>
        <begin position="147"/>
        <end position="169"/>
    </location>
</feature>
<dbReference type="EMBL" id="KZ613477">
    <property type="protein sequence ID" value="PMD22691.1"/>
    <property type="molecule type" value="Genomic_DNA"/>
</dbReference>
<name>A0A2J6Q8V6_9HELO</name>
<evidence type="ECO:0000256" key="1">
    <source>
        <dbReference type="SAM" id="MobiDB-lite"/>
    </source>
</evidence>
<reference evidence="2 3" key="1">
    <citation type="submission" date="2016-05" db="EMBL/GenBank/DDBJ databases">
        <title>A degradative enzymes factory behind the ericoid mycorrhizal symbiosis.</title>
        <authorList>
            <consortium name="DOE Joint Genome Institute"/>
            <person name="Martino E."/>
            <person name="Morin E."/>
            <person name="Grelet G."/>
            <person name="Kuo A."/>
            <person name="Kohler A."/>
            <person name="Daghino S."/>
            <person name="Barry K."/>
            <person name="Choi C."/>
            <person name="Cichocki N."/>
            <person name="Clum A."/>
            <person name="Copeland A."/>
            <person name="Hainaut M."/>
            <person name="Haridas S."/>
            <person name="Labutti K."/>
            <person name="Lindquist E."/>
            <person name="Lipzen A."/>
            <person name="Khouja H.-R."/>
            <person name="Murat C."/>
            <person name="Ohm R."/>
            <person name="Olson A."/>
            <person name="Spatafora J."/>
            <person name="Veneault-Fourrey C."/>
            <person name="Henrissat B."/>
            <person name="Grigoriev I."/>
            <person name="Martin F."/>
            <person name="Perotto S."/>
        </authorList>
    </citation>
    <scope>NUCLEOTIDE SEQUENCE [LARGE SCALE GENOMIC DNA]</scope>
    <source>
        <strain evidence="2 3">UAMH 7357</strain>
    </source>
</reference>
<evidence type="ECO:0000313" key="2">
    <source>
        <dbReference type="EMBL" id="PMD22691.1"/>
    </source>
</evidence>